<sequence length="190" mass="20921">MPASTRKVPVVPLARAPGRRESWDRPLPVVLAWGLCEVLFVTNPLQVSSRLRAAVLRAFGARIGRRVVFRPRTRVRFPWKLEIGDDCWIGEGVWFHDQDRITIGHDVVISQDTLLTTGSHAARRDMRLETRPIVIEDGAWITARCVVLGGARVGRSAVVRPLTVVRGSVDAGSIVGGGLDDRERFPGTSG</sequence>
<dbReference type="PANTHER" id="PTHR23416">
    <property type="entry name" value="SIALIC ACID SYNTHASE-RELATED"/>
    <property type="match status" value="1"/>
</dbReference>
<comment type="similarity">
    <text evidence="1">Belongs to the transferase hexapeptide repeat family.</text>
</comment>
<evidence type="ECO:0000313" key="4">
    <source>
        <dbReference type="Proteomes" id="UP000671914"/>
    </source>
</evidence>
<gene>
    <name evidence="3" type="ORF">G127AT_04215</name>
</gene>
<dbReference type="EMBL" id="CP071696">
    <property type="protein sequence ID" value="QTX05428.1"/>
    <property type="molecule type" value="Genomic_DNA"/>
</dbReference>
<dbReference type="InterPro" id="IPR051159">
    <property type="entry name" value="Hexapeptide_acetyltransf"/>
</dbReference>
<dbReference type="Gene3D" id="2.160.10.10">
    <property type="entry name" value="Hexapeptide repeat proteins"/>
    <property type="match status" value="1"/>
</dbReference>
<keyword evidence="2" id="KW-0808">Transferase</keyword>
<dbReference type="SUPFAM" id="SSF51161">
    <property type="entry name" value="Trimeric LpxA-like enzymes"/>
    <property type="match status" value="1"/>
</dbReference>
<dbReference type="GO" id="GO:0005829">
    <property type="term" value="C:cytosol"/>
    <property type="evidence" value="ECO:0007669"/>
    <property type="project" value="TreeGrafter"/>
</dbReference>
<dbReference type="GO" id="GO:0008374">
    <property type="term" value="F:O-acyltransferase activity"/>
    <property type="evidence" value="ECO:0007669"/>
    <property type="project" value="TreeGrafter"/>
</dbReference>
<evidence type="ECO:0000256" key="2">
    <source>
        <dbReference type="ARBA" id="ARBA00022679"/>
    </source>
</evidence>
<name>A0A975FPR8_9MICO</name>
<dbReference type="KEGG" id="aarc:G127AT_04215"/>
<dbReference type="PANTHER" id="PTHR23416:SF23">
    <property type="entry name" value="ACETYLTRANSFERASE C18B11.09C-RELATED"/>
    <property type="match status" value="1"/>
</dbReference>
<organism evidence="3 4">
    <name type="scientific">Agromyces archimandritae</name>
    <dbReference type="NCBI Taxonomy" id="2781962"/>
    <lineage>
        <taxon>Bacteria</taxon>
        <taxon>Bacillati</taxon>
        <taxon>Actinomycetota</taxon>
        <taxon>Actinomycetes</taxon>
        <taxon>Micrococcales</taxon>
        <taxon>Microbacteriaceae</taxon>
        <taxon>Agromyces</taxon>
    </lineage>
</organism>
<evidence type="ECO:0000313" key="3">
    <source>
        <dbReference type="EMBL" id="QTX05428.1"/>
    </source>
</evidence>
<reference evidence="3" key="1">
    <citation type="submission" date="2021-03" db="EMBL/GenBank/DDBJ databases">
        <title>Agromyces archimandritus sp. nov., isolated from the cockroach Archimandrita tessellata.</title>
        <authorList>
            <person name="Guzman J."/>
            <person name="Ortuzar M."/>
            <person name="Poehlein A."/>
            <person name="Daniel R."/>
            <person name="Trujillo M."/>
            <person name="Vilcinskas A."/>
        </authorList>
    </citation>
    <scope>NUCLEOTIDE SEQUENCE</scope>
    <source>
        <strain evidence="3">G127AT</strain>
    </source>
</reference>
<proteinExistence type="inferred from homology"/>
<keyword evidence="4" id="KW-1185">Reference proteome</keyword>
<evidence type="ECO:0000256" key="1">
    <source>
        <dbReference type="ARBA" id="ARBA00007274"/>
    </source>
</evidence>
<accession>A0A975FPR8</accession>
<dbReference type="InterPro" id="IPR011004">
    <property type="entry name" value="Trimer_LpxA-like_sf"/>
</dbReference>
<dbReference type="AlphaFoldDB" id="A0A975FPR8"/>
<protein>
    <submittedName>
        <fullName evidence="3">Acetyltransferase</fullName>
    </submittedName>
</protein>
<dbReference type="Proteomes" id="UP000671914">
    <property type="component" value="Chromosome"/>
</dbReference>